<name>K3YNS7_SETIT</name>
<dbReference type="HOGENOM" id="CLU_3400114_0_0_1"/>
<dbReference type="AlphaFoldDB" id="K3YNS7"/>
<protein>
    <submittedName>
        <fullName evidence="1">Uncharacterized protein</fullName>
    </submittedName>
</protein>
<dbReference type="Proteomes" id="UP000004995">
    <property type="component" value="Unassembled WGS sequence"/>
</dbReference>
<proteinExistence type="predicted"/>
<reference evidence="2" key="1">
    <citation type="journal article" date="2012" name="Nat. Biotechnol.">
        <title>Reference genome sequence of the model plant Setaria.</title>
        <authorList>
            <person name="Bennetzen J.L."/>
            <person name="Schmutz J."/>
            <person name="Wang H."/>
            <person name="Percifield R."/>
            <person name="Hawkins J."/>
            <person name="Pontaroli A.C."/>
            <person name="Estep M."/>
            <person name="Feng L."/>
            <person name="Vaughn J.N."/>
            <person name="Grimwood J."/>
            <person name="Jenkins J."/>
            <person name="Barry K."/>
            <person name="Lindquist E."/>
            <person name="Hellsten U."/>
            <person name="Deshpande S."/>
            <person name="Wang X."/>
            <person name="Wu X."/>
            <person name="Mitros T."/>
            <person name="Triplett J."/>
            <person name="Yang X."/>
            <person name="Ye C.Y."/>
            <person name="Mauro-Herrera M."/>
            <person name="Wang L."/>
            <person name="Li P."/>
            <person name="Sharma M."/>
            <person name="Sharma R."/>
            <person name="Ronald P.C."/>
            <person name="Panaud O."/>
            <person name="Kellogg E.A."/>
            <person name="Brutnell T.P."/>
            <person name="Doust A.N."/>
            <person name="Tuskan G.A."/>
            <person name="Rokhsar D."/>
            <person name="Devos K.M."/>
        </authorList>
    </citation>
    <scope>NUCLEOTIDE SEQUENCE [LARGE SCALE GENOMIC DNA]</scope>
    <source>
        <strain evidence="2">cv. Yugu1</strain>
    </source>
</reference>
<dbReference type="Gramene" id="KQL02827">
    <property type="protein sequence ID" value="KQL02827"/>
    <property type="gene ID" value="SETIT_015919mg"/>
</dbReference>
<reference evidence="1" key="2">
    <citation type="submission" date="2018-08" db="UniProtKB">
        <authorList>
            <consortium name="EnsemblPlants"/>
        </authorList>
    </citation>
    <scope>IDENTIFICATION</scope>
    <source>
        <strain evidence="1">Yugu1</strain>
    </source>
</reference>
<evidence type="ECO:0000313" key="2">
    <source>
        <dbReference type="Proteomes" id="UP000004995"/>
    </source>
</evidence>
<keyword evidence="2" id="KW-1185">Reference proteome</keyword>
<evidence type="ECO:0000313" key="1">
    <source>
        <dbReference type="EnsemblPlants" id="KQL02827"/>
    </source>
</evidence>
<organism evidence="1 2">
    <name type="scientific">Setaria italica</name>
    <name type="common">Foxtail millet</name>
    <name type="synonym">Panicum italicum</name>
    <dbReference type="NCBI Taxonomy" id="4555"/>
    <lineage>
        <taxon>Eukaryota</taxon>
        <taxon>Viridiplantae</taxon>
        <taxon>Streptophyta</taxon>
        <taxon>Embryophyta</taxon>
        <taxon>Tracheophyta</taxon>
        <taxon>Spermatophyta</taxon>
        <taxon>Magnoliopsida</taxon>
        <taxon>Liliopsida</taxon>
        <taxon>Poales</taxon>
        <taxon>Poaceae</taxon>
        <taxon>PACMAD clade</taxon>
        <taxon>Panicoideae</taxon>
        <taxon>Panicodae</taxon>
        <taxon>Paniceae</taxon>
        <taxon>Cenchrinae</taxon>
        <taxon>Setaria</taxon>
    </lineage>
</organism>
<dbReference type="EnsemblPlants" id="KQL02827">
    <property type="protein sequence ID" value="KQL02827"/>
    <property type="gene ID" value="SETIT_015919mg"/>
</dbReference>
<accession>K3YNS7</accession>
<dbReference type="InParanoid" id="K3YNS7"/>
<dbReference type="EMBL" id="AGNK02004015">
    <property type="status" value="NOT_ANNOTATED_CDS"/>
    <property type="molecule type" value="Genomic_DNA"/>
</dbReference>
<sequence length="31" mass="3482">MTSNVFDHQFYAKKKKSTDLGSDLEVLQPPG</sequence>